<accession>A0AAN7M676</accession>
<name>A0AAN7M676_TRANT</name>
<protein>
    <submittedName>
        <fullName evidence="1">Uncharacterized protein</fullName>
    </submittedName>
</protein>
<gene>
    <name evidence="1" type="ORF">SAY86_031090</name>
</gene>
<comment type="caution">
    <text evidence="1">The sequence shown here is derived from an EMBL/GenBank/DDBJ whole genome shotgun (WGS) entry which is preliminary data.</text>
</comment>
<dbReference type="Gene3D" id="1.10.10.10">
    <property type="entry name" value="Winged helix-like DNA-binding domain superfamily/Winged helix DNA-binding domain"/>
    <property type="match status" value="1"/>
</dbReference>
<dbReference type="Proteomes" id="UP001346149">
    <property type="component" value="Unassembled WGS sequence"/>
</dbReference>
<proteinExistence type="predicted"/>
<evidence type="ECO:0000313" key="2">
    <source>
        <dbReference type="Proteomes" id="UP001346149"/>
    </source>
</evidence>
<evidence type="ECO:0000313" key="1">
    <source>
        <dbReference type="EMBL" id="KAK4798764.1"/>
    </source>
</evidence>
<dbReference type="SUPFAM" id="SSF46785">
    <property type="entry name" value="Winged helix' DNA-binding domain"/>
    <property type="match status" value="1"/>
</dbReference>
<sequence length="93" mass="10239">MAKGECDVEYRSSLWGYGNLMSVHLALRVAIESNILNTIDSARPSMQLSTLEIASRLPIKDPRSIAILDQLLLFLGVKFLLKSSLRPVGPTPT</sequence>
<keyword evidence="2" id="KW-1185">Reference proteome</keyword>
<dbReference type="InterPro" id="IPR036388">
    <property type="entry name" value="WH-like_DNA-bd_sf"/>
</dbReference>
<dbReference type="AlphaFoldDB" id="A0AAN7M676"/>
<organism evidence="1 2">
    <name type="scientific">Trapa natans</name>
    <name type="common">Water chestnut</name>
    <dbReference type="NCBI Taxonomy" id="22666"/>
    <lineage>
        <taxon>Eukaryota</taxon>
        <taxon>Viridiplantae</taxon>
        <taxon>Streptophyta</taxon>
        <taxon>Embryophyta</taxon>
        <taxon>Tracheophyta</taxon>
        <taxon>Spermatophyta</taxon>
        <taxon>Magnoliopsida</taxon>
        <taxon>eudicotyledons</taxon>
        <taxon>Gunneridae</taxon>
        <taxon>Pentapetalae</taxon>
        <taxon>rosids</taxon>
        <taxon>malvids</taxon>
        <taxon>Myrtales</taxon>
        <taxon>Lythraceae</taxon>
        <taxon>Trapa</taxon>
    </lineage>
</organism>
<dbReference type="InterPro" id="IPR036390">
    <property type="entry name" value="WH_DNA-bd_sf"/>
</dbReference>
<dbReference type="EMBL" id="JAXQNO010000005">
    <property type="protein sequence ID" value="KAK4798764.1"/>
    <property type="molecule type" value="Genomic_DNA"/>
</dbReference>
<reference evidence="1 2" key="1">
    <citation type="journal article" date="2023" name="Hortic Res">
        <title>Pangenome of water caltrop reveals structural variations and asymmetric subgenome divergence after allopolyploidization.</title>
        <authorList>
            <person name="Zhang X."/>
            <person name="Chen Y."/>
            <person name="Wang L."/>
            <person name="Yuan Y."/>
            <person name="Fang M."/>
            <person name="Shi L."/>
            <person name="Lu R."/>
            <person name="Comes H.P."/>
            <person name="Ma Y."/>
            <person name="Chen Y."/>
            <person name="Huang G."/>
            <person name="Zhou Y."/>
            <person name="Zheng Z."/>
            <person name="Qiu Y."/>
        </authorList>
    </citation>
    <scope>NUCLEOTIDE SEQUENCE [LARGE SCALE GENOMIC DNA]</scope>
    <source>
        <strain evidence="1">F231</strain>
    </source>
</reference>